<keyword evidence="2 9" id="KW-0479">Metal-binding</keyword>
<keyword evidence="3 9" id="KW-0862">Zinc</keyword>
<feature type="binding site" evidence="9">
    <location>
        <position position="413"/>
    </location>
    <ligand>
        <name>Zn(2+)</name>
        <dbReference type="ChEBI" id="CHEBI:29105"/>
    </ligand>
</feature>
<dbReference type="InterPro" id="IPR022695">
    <property type="entry name" value="Histidinol_DH_monofunct"/>
</dbReference>
<reference evidence="11 12" key="1">
    <citation type="submission" date="2019-02" db="EMBL/GenBank/DDBJ databases">
        <title>Deep-cultivation of Planctomycetes and their phenomic and genomic characterization uncovers novel biology.</title>
        <authorList>
            <person name="Wiegand S."/>
            <person name="Jogler M."/>
            <person name="Boedeker C."/>
            <person name="Pinto D."/>
            <person name="Vollmers J."/>
            <person name="Rivas-Marin E."/>
            <person name="Kohn T."/>
            <person name="Peeters S.H."/>
            <person name="Heuer A."/>
            <person name="Rast P."/>
            <person name="Oberbeckmann S."/>
            <person name="Bunk B."/>
            <person name="Jeske O."/>
            <person name="Meyerdierks A."/>
            <person name="Storesund J.E."/>
            <person name="Kallscheuer N."/>
            <person name="Luecker S."/>
            <person name="Lage O.M."/>
            <person name="Pohl T."/>
            <person name="Merkel B.J."/>
            <person name="Hornburger P."/>
            <person name="Mueller R.-W."/>
            <person name="Bruemmer F."/>
            <person name="Labrenz M."/>
            <person name="Spormann A.M."/>
            <person name="Op den Camp H."/>
            <person name="Overmann J."/>
            <person name="Amann R."/>
            <person name="Jetten M.S.M."/>
            <person name="Mascher T."/>
            <person name="Medema M.H."/>
            <person name="Devos D.P."/>
            <person name="Kaster A.-K."/>
            <person name="Ovreas L."/>
            <person name="Rohde M."/>
            <person name="Galperin M.Y."/>
            <person name="Jogler C."/>
        </authorList>
    </citation>
    <scope>NUCLEOTIDE SEQUENCE [LARGE SCALE GENOMIC DNA]</scope>
    <source>
        <strain evidence="11 12">Pla163</strain>
    </source>
</reference>
<feature type="active site" description="Proton acceptor" evidence="6">
    <location>
        <position position="319"/>
    </location>
</feature>
<feature type="binding site" evidence="9">
    <location>
        <position position="255"/>
    </location>
    <ligand>
        <name>Zn(2+)</name>
        <dbReference type="ChEBI" id="CHEBI:29105"/>
    </ligand>
</feature>
<keyword evidence="12" id="KW-1185">Reference proteome</keyword>
<keyword evidence="4 5" id="KW-0560">Oxidoreductase</keyword>
<evidence type="ECO:0000256" key="9">
    <source>
        <dbReference type="PIRSR" id="PIRSR000099-4"/>
    </source>
</evidence>
<feature type="binding site" evidence="8">
    <location>
        <position position="230"/>
    </location>
    <ligand>
        <name>substrate</name>
    </ligand>
</feature>
<proteinExistence type="inferred from homology"/>
<dbReference type="PROSITE" id="PS00611">
    <property type="entry name" value="HISOL_DEHYDROGENASE"/>
    <property type="match status" value="1"/>
</dbReference>
<feature type="binding site" evidence="8">
    <location>
        <position position="252"/>
    </location>
    <ligand>
        <name>substrate</name>
    </ligand>
</feature>
<dbReference type="GO" id="GO:0051287">
    <property type="term" value="F:NAD binding"/>
    <property type="evidence" value="ECO:0007669"/>
    <property type="project" value="InterPro"/>
</dbReference>
<evidence type="ECO:0000256" key="4">
    <source>
        <dbReference type="ARBA" id="ARBA00023002"/>
    </source>
</evidence>
<comment type="cofactor">
    <cofactor evidence="9">
        <name>Zn(2+)</name>
        <dbReference type="ChEBI" id="CHEBI:29105"/>
    </cofactor>
    <text evidence="9">Binds 1 zinc ion per subunit.</text>
</comment>
<organism evidence="11 12">
    <name type="scientific">Rohdeia mirabilis</name>
    <dbReference type="NCBI Taxonomy" id="2528008"/>
    <lineage>
        <taxon>Bacteria</taxon>
        <taxon>Pseudomonadati</taxon>
        <taxon>Planctomycetota</taxon>
        <taxon>Planctomycetia</taxon>
        <taxon>Planctomycetia incertae sedis</taxon>
        <taxon>Rohdeia</taxon>
    </lineage>
</organism>
<dbReference type="Proteomes" id="UP000319342">
    <property type="component" value="Chromosome"/>
</dbReference>
<dbReference type="AlphaFoldDB" id="A0A518D2I7"/>
<evidence type="ECO:0000256" key="6">
    <source>
        <dbReference type="PIRSR" id="PIRSR000099-1"/>
    </source>
</evidence>
<dbReference type="Gene3D" id="3.40.50.1980">
    <property type="entry name" value="Nitrogenase molybdenum iron protein domain"/>
    <property type="match status" value="2"/>
</dbReference>
<feature type="binding site" evidence="7">
    <location>
        <position position="127"/>
    </location>
    <ligand>
        <name>NAD(+)</name>
        <dbReference type="ChEBI" id="CHEBI:57540"/>
    </ligand>
</feature>
<dbReference type="PANTHER" id="PTHR21256:SF2">
    <property type="entry name" value="HISTIDINE BIOSYNTHESIS TRIFUNCTIONAL PROTEIN"/>
    <property type="match status" value="1"/>
</dbReference>
<evidence type="ECO:0000313" key="12">
    <source>
        <dbReference type="Proteomes" id="UP000319342"/>
    </source>
</evidence>
<dbReference type="GO" id="GO:0046872">
    <property type="term" value="F:metal ion binding"/>
    <property type="evidence" value="ECO:0007669"/>
    <property type="project" value="UniProtKB-KW"/>
</dbReference>
<feature type="binding site" evidence="8">
    <location>
        <position position="408"/>
    </location>
    <ligand>
        <name>substrate</name>
    </ligand>
</feature>
<dbReference type="Pfam" id="PF00815">
    <property type="entry name" value="Histidinol_dh"/>
    <property type="match status" value="1"/>
</dbReference>
<evidence type="ECO:0000313" key="11">
    <source>
        <dbReference type="EMBL" id="QDU85692.1"/>
    </source>
</evidence>
<dbReference type="InterPro" id="IPR016161">
    <property type="entry name" value="Ald_DH/histidinol_DH"/>
</dbReference>
<dbReference type="GO" id="GO:0004399">
    <property type="term" value="F:histidinol dehydrogenase activity"/>
    <property type="evidence" value="ECO:0007669"/>
    <property type="project" value="UniProtKB-EC"/>
</dbReference>
<dbReference type="NCBIfam" id="TIGR00069">
    <property type="entry name" value="hisD"/>
    <property type="match status" value="1"/>
</dbReference>
<dbReference type="GO" id="GO:0005829">
    <property type="term" value="C:cytosol"/>
    <property type="evidence" value="ECO:0007669"/>
    <property type="project" value="TreeGrafter"/>
</dbReference>
<dbReference type="FunFam" id="3.40.50.1980:FF:000001">
    <property type="entry name" value="Histidinol dehydrogenase"/>
    <property type="match status" value="1"/>
</dbReference>
<comment type="similarity">
    <text evidence="1 5 10">Belongs to the histidinol dehydrogenase family.</text>
</comment>
<dbReference type="EC" id="1.1.1.23" evidence="11"/>
<accession>A0A518D2I7</accession>
<dbReference type="PIRSF" id="PIRSF000099">
    <property type="entry name" value="Histidinol_dh"/>
    <property type="match status" value="1"/>
</dbReference>
<feature type="binding site" evidence="8">
    <location>
        <position position="320"/>
    </location>
    <ligand>
        <name>substrate</name>
    </ligand>
</feature>
<dbReference type="InterPro" id="IPR012131">
    <property type="entry name" value="Hstdl_DH"/>
</dbReference>
<dbReference type="RefSeq" id="WP_419185942.1">
    <property type="nucleotide sequence ID" value="NZ_CP036290.1"/>
</dbReference>
<sequence>MSALLERIELDEALARAAASSERDLEAESSARRIVANVRSGGDAALRSAGLEFGDLEPEQDLSIERCELEAALARVPPDVRALLERTAARIERFARAQRDALRDFELETEWGRCGQRWVALERAGCYAPGGRYPLPSSVLMTAIPARVAGVRQVLVASPRPNDVTLAAAAVAGADAVLRAGGAQAVAALAYGTGSVPRVDVVVGPGNRFVTAAKRLVAGDVAIDMLAGPSELVVVADATSDPDCIAADLLAQAEHDPRARPILLALDARVADAVERELALQLDTLPTRDVARTALANGFSARCASRADAARLVQALAPEHLEVVCEGASDFAATVDRYGALFLGENGAEVLGDYGAGPNHTLPTGGTARFSGPLGVQTFLVARTWMAGRSNASLTELARDAARLADLEGLAGHARAAHLRAGSRP</sequence>
<dbReference type="CDD" id="cd06572">
    <property type="entry name" value="Histidinol_dh"/>
    <property type="match status" value="1"/>
</dbReference>
<evidence type="ECO:0000256" key="10">
    <source>
        <dbReference type="RuleBase" id="RU004175"/>
    </source>
</evidence>
<gene>
    <name evidence="11" type="primary">hisD</name>
    <name evidence="11" type="ORF">Pla163_28250</name>
</gene>
<name>A0A518D2I7_9BACT</name>
<feature type="binding site" evidence="8">
    <location>
        <position position="255"/>
    </location>
    <ligand>
        <name>substrate</name>
    </ligand>
</feature>
<keyword evidence="7" id="KW-0520">NAD</keyword>
<dbReference type="GO" id="GO:0000105">
    <property type="term" value="P:L-histidine biosynthetic process"/>
    <property type="evidence" value="ECO:0007669"/>
    <property type="project" value="InterPro"/>
</dbReference>
<dbReference type="Gene3D" id="1.20.5.1300">
    <property type="match status" value="1"/>
</dbReference>
<feature type="binding site" evidence="7">
    <location>
        <position position="184"/>
    </location>
    <ligand>
        <name>NAD(+)</name>
        <dbReference type="ChEBI" id="CHEBI:57540"/>
    </ligand>
</feature>
<protein>
    <submittedName>
        <fullName evidence="11">Histidinol dehydrogenase</fullName>
        <ecNumber evidence="11">1.1.1.23</ecNumber>
    </submittedName>
</protein>
<feature type="binding site" evidence="8">
    <location>
        <position position="413"/>
    </location>
    <ligand>
        <name>substrate</name>
    </ligand>
</feature>
<evidence type="ECO:0000256" key="7">
    <source>
        <dbReference type="PIRSR" id="PIRSR000099-2"/>
    </source>
</evidence>
<evidence type="ECO:0000256" key="2">
    <source>
        <dbReference type="ARBA" id="ARBA00022723"/>
    </source>
</evidence>
<feature type="binding site" evidence="7">
    <location>
        <position position="207"/>
    </location>
    <ligand>
        <name>NAD(+)</name>
        <dbReference type="ChEBI" id="CHEBI:57540"/>
    </ligand>
</feature>
<evidence type="ECO:0000256" key="8">
    <source>
        <dbReference type="PIRSR" id="PIRSR000099-3"/>
    </source>
</evidence>
<feature type="binding site" evidence="8">
    <location>
        <position position="353"/>
    </location>
    <ligand>
        <name>substrate</name>
    </ligand>
</feature>
<evidence type="ECO:0000256" key="1">
    <source>
        <dbReference type="ARBA" id="ARBA00010178"/>
    </source>
</evidence>
<feature type="binding site" evidence="9">
    <location>
        <position position="252"/>
    </location>
    <ligand>
        <name>Zn(2+)</name>
        <dbReference type="ChEBI" id="CHEBI:29105"/>
    </ligand>
</feature>
<dbReference type="EMBL" id="CP036290">
    <property type="protein sequence ID" value="QDU85692.1"/>
    <property type="molecule type" value="Genomic_DNA"/>
</dbReference>
<dbReference type="PRINTS" id="PR00083">
    <property type="entry name" value="HOLDHDRGNASE"/>
</dbReference>
<evidence type="ECO:0000256" key="3">
    <source>
        <dbReference type="ARBA" id="ARBA00022833"/>
    </source>
</evidence>
<dbReference type="PANTHER" id="PTHR21256">
    <property type="entry name" value="HISTIDINOL DEHYDROGENASE HDH"/>
    <property type="match status" value="1"/>
</dbReference>
<evidence type="ECO:0000256" key="5">
    <source>
        <dbReference type="PIRNR" id="PIRNR000099"/>
    </source>
</evidence>
<feature type="active site" description="Proton acceptor" evidence="6">
    <location>
        <position position="320"/>
    </location>
</feature>
<feature type="binding site" evidence="9">
    <location>
        <position position="353"/>
    </location>
    <ligand>
        <name>Zn(2+)</name>
        <dbReference type="ChEBI" id="CHEBI:29105"/>
    </ligand>
</feature>
<dbReference type="InterPro" id="IPR001692">
    <property type="entry name" value="Histidinol_DH_CS"/>
</dbReference>
<dbReference type="SUPFAM" id="SSF53720">
    <property type="entry name" value="ALDH-like"/>
    <property type="match status" value="1"/>
</dbReference>